<dbReference type="PANTHER" id="PTHR33620:SF1">
    <property type="entry name" value="UREASE ACCESSORY PROTEIN F"/>
    <property type="match status" value="1"/>
</dbReference>
<dbReference type="GO" id="GO:0016151">
    <property type="term" value="F:nickel cation binding"/>
    <property type="evidence" value="ECO:0007669"/>
    <property type="project" value="UniProtKB-UniRule"/>
</dbReference>
<comment type="caution">
    <text evidence="4">The sequence shown here is derived from an EMBL/GenBank/DDBJ whole genome shotgun (WGS) entry which is preliminary data.</text>
</comment>
<evidence type="ECO:0000256" key="3">
    <source>
        <dbReference type="HAMAP-Rule" id="MF_01385"/>
    </source>
</evidence>
<dbReference type="EMBL" id="BOSE01000002">
    <property type="protein sequence ID" value="GIP15939.1"/>
    <property type="molecule type" value="Genomic_DNA"/>
</dbReference>
<comment type="subcellular location">
    <subcellularLocation>
        <location evidence="3">Cytoplasm</location>
    </subcellularLocation>
</comment>
<dbReference type="GO" id="GO:0005737">
    <property type="term" value="C:cytoplasm"/>
    <property type="evidence" value="ECO:0007669"/>
    <property type="project" value="UniProtKB-SubCell"/>
</dbReference>
<gene>
    <name evidence="3 4" type="primary">ureF</name>
    <name evidence="4" type="ORF">J40TS1_15810</name>
</gene>
<evidence type="ECO:0000256" key="2">
    <source>
        <dbReference type="ARBA" id="ARBA00023186"/>
    </source>
</evidence>
<dbReference type="AlphaFoldDB" id="A0A920CYD8"/>
<evidence type="ECO:0000313" key="5">
    <source>
        <dbReference type="Proteomes" id="UP000683139"/>
    </source>
</evidence>
<dbReference type="RefSeq" id="WP_213514198.1">
    <property type="nucleotide sequence ID" value="NZ_BOSE01000002.1"/>
</dbReference>
<organism evidence="4 5">
    <name type="scientific">Paenibacillus montaniterrae</name>
    <dbReference type="NCBI Taxonomy" id="429341"/>
    <lineage>
        <taxon>Bacteria</taxon>
        <taxon>Bacillati</taxon>
        <taxon>Bacillota</taxon>
        <taxon>Bacilli</taxon>
        <taxon>Bacillales</taxon>
        <taxon>Paenibacillaceae</taxon>
        <taxon>Paenibacillus</taxon>
    </lineage>
</organism>
<dbReference type="Proteomes" id="UP000683139">
    <property type="component" value="Unassembled WGS sequence"/>
</dbReference>
<evidence type="ECO:0000313" key="4">
    <source>
        <dbReference type="EMBL" id="GIP15939.1"/>
    </source>
</evidence>
<keyword evidence="5" id="KW-1185">Reference proteome</keyword>
<dbReference type="Gene3D" id="1.10.4190.10">
    <property type="entry name" value="Urease accessory protein UreF"/>
    <property type="match status" value="1"/>
</dbReference>
<protein>
    <recommendedName>
        <fullName evidence="3">Urease accessory protein UreF</fullName>
    </recommendedName>
</protein>
<accession>A0A920CYD8</accession>
<comment type="function">
    <text evidence="3">Required for maturation of urease via the functional incorporation of the urease nickel metallocenter.</text>
</comment>
<dbReference type="Pfam" id="PF01730">
    <property type="entry name" value="UreF"/>
    <property type="match status" value="1"/>
</dbReference>
<reference evidence="4" key="1">
    <citation type="submission" date="2021-03" db="EMBL/GenBank/DDBJ databases">
        <title>Antimicrobial resistance genes in bacteria isolated from Japanese honey, and their potential for conferring macrolide and lincosamide resistance in the American foulbrood pathogen Paenibacillus larvae.</title>
        <authorList>
            <person name="Okamoto M."/>
            <person name="Kumagai M."/>
            <person name="Kanamori H."/>
            <person name="Takamatsu D."/>
        </authorList>
    </citation>
    <scope>NUCLEOTIDE SEQUENCE</scope>
    <source>
        <strain evidence="4">J40TS1</strain>
    </source>
</reference>
<keyword evidence="2 3" id="KW-0143">Chaperone</keyword>
<keyword evidence="1 3" id="KW-0996">Nickel insertion</keyword>
<comment type="similarity">
    <text evidence="3">Belongs to the UreF family.</text>
</comment>
<sequence>MTNTSRLLAYVQMLDSAFPIGSFSHSFGLETFVQQRRINNLQQLEQYMKAQLQASIVPLEALCLKGIYEALEGMMPPQSEQVLGSMKRQQSEPAQAQQADGDLEDAWFASPFAERLIRLDAICHTQRAARESREGLHKMGKRLIRLGKSLYPEARLPQLEKLLQQHNGYGTYPTVFAWIAWHLRLDIELAISGYLHTSIQMMVNSALRLMSLGQTDGQLLIRKTVPYALDLWEEIKQYDYTEPFSYGIVQEIYAMQHETLYSRLFMS</sequence>
<dbReference type="HAMAP" id="MF_01385">
    <property type="entry name" value="UreF"/>
    <property type="match status" value="1"/>
</dbReference>
<keyword evidence="3" id="KW-0963">Cytoplasm</keyword>
<dbReference type="PANTHER" id="PTHR33620">
    <property type="entry name" value="UREASE ACCESSORY PROTEIN F"/>
    <property type="match status" value="1"/>
</dbReference>
<dbReference type="PIRSF" id="PIRSF009467">
    <property type="entry name" value="Ureas_acces_UreF"/>
    <property type="match status" value="1"/>
</dbReference>
<name>A0A920CYD8_9BACL</name>
<proteinExistence type="inferred from homology"/>
<comment type="subunit">
    <text evidence="3">UreD, UreF and UreG form a complex that acts as a GTP-hydrolysis-dependent molecular chaperone, activating the urease apoprotein by helping to assemble the nickel containing metallocenter of UreC. The UreE protein probably delivers the nickel.</text>
</comment>
<dbReference type="InterPro" id="IPR038277">
    <property type="entry name" value="UreF_sf"/>
</dbReference>
<dbReference type="InterPro" id="IPR002639">
    <property type="entry name" value="UreF"/>
</dbReference>
<evidence type="ECO:0000256" key="1">
    <source>
        <dbReference type="ARBA" id="ARBA00022988"/>
    </source>
</evidence>